<gene>
    <name evidence="1" type="ORF">PILCRDRAFT_56666</name>
</gene>
<reference evidence="1 2" key="1">
    <citation type="submission" date="2014-04" db="EMBL/GenBank/DDBJ databases">
        <authorList>
            <consortium name="DOE Joint Genome Institute"/>
            <person name="Kuo A."/>
            <person name="Tarkka M."/>
            <person name="Buscot F."/>
            <person name="Kohler A."/>
            <person name="Nagy L.G."/>
            <person name="Floudas D."/>
            <person name="Copeland A."/>
            <person name="Barry K.W."/>
            <person name="Cichocki N."/>
            <person name="Veneault-Fourrey C."/>
            <person name="LaButti K."/>
            <person name="Lindquist E.A."/>
            <person name="Lipzen A."/>
            <person name="Lundell T."/>
            <person name="Morin E."/>
            <person name="Murat C."/>
            <person name="Sun H."/>
            <person name="Tunlid A."/>
            <person name="Henrissat B."/>
            <person name="Grigoriev I.V."/>
            <person name="Hibbett D.S."/>
            <person name="Martin F."/>
            <person name="Nordberg H.P."/>
            <person name="Cantor M.N."/>
            <person name="Hua S.X."/>
        </authorList>
    </citation>
    <scope>NUCLEOTIDE SEQUENCE [LARGE SCALE GENOMIC DNA]</scope>
    <source>
        <strain evidence="1 2">F 1598</strain>
    </source>
</reference>
<feature type="non-terminal residue" evidence="1">
    <location>
        <position position="69"/>
    </location>
</feature>
<protein>
    <submittedName>
        <fullName evidence="1">Uncharacterized protein</fullName>
    </submittedName>
</protein>
<proteinExistence type="predicted"/>
<name>A0A0C3FWS3_PILCF</name>
<feature type="non-terminal residue" evidence="1">
    <location>
        <position position="1"/>
    </location>
</feature>
<sequence>LAIILPSPRAWISYFARSSLLSIRDQVITYGYVTISDLEISYHFGTRHDGCNNVNIKVVNDDFWIRRLM</sequence>
<accession>A0A0C3FWS3</accession>
<dbReference type="OrthoDB" id="8300214at2759"/>
<dbReference type="HOGENOM" id="CLU_2782880_0_0_1"/>
<dbReference type="Proteomes" id="UP000054166">
    <property type="component" value="Unassembled WGS sequence"/>
</dbReference>
<dbReference type="InParanoid" id="A0A0C3FWS3"/>
<evidence type="ECO:0000313" key="1">
    <source>
        <dbReference type="EMBL" id="KIM84029.1"/>
    </source>
</evidence>
<dbReference type="EMBL" id="KN832989">
    <property type="protein sequence ID" value="KIM84029.1"/>
    <property type="molecule type" value="Genomic_DNA"/>
</dbReference>
<reference evidence="2" key="2">
    <citation type="submission" date="2015-01" db="EMBL/GenBank/DDBJ databases">
        <title>Evolutionary Origins and Diversification of the Mycorrhizal Mutualists.</title>
        <authorList>
            <consortium name="DOE Joint Genome Institute"/>
            <consortium name="Mycorrhizal Genomics Consortium"/>
            <person name="Kohler A."/>
            <person name="Kuo A."/>
            <person name="Nagy L.G."/>
            <person name="Floudas D."/>
            <person name="Copeland A."/>
            <person name="Barry K.W."/>
            <person name="Cichocki N."/>
            <person name="Veneault-Fourrey C."/>
            <person name="LaButti K."/>
            <person name="Lindquist E.A."/>
            <person name="Lipzen A."/>
            <person name="Lundell T."/>
            <person name="Morin E."/>
            <person name="Murat C."/>
            <person name="Riley R."/>
            <person name="Ohm R."/>
            <person name="Sun H."/>
            <person name="Tunlid A."/>
            <person name="Henrissat B."/>
            <person name="Grigoriev I.V."/>
            <person name="Hibbett D.S."/>
            <person name="Martin F."/>
        </authorList>
    </citation>
    <scope>NUCLEOTIDE SEQUENCE [LARGE SCALE GENOMIC DNA]</scope>
    <source>
        <strain evidence="2">F 1598</strain>
    </source>
</reference>
<organism evidence="1 2">
    <name type="scientific">Piloderma croceum (strain F 1598)</name>
    <dbReference type="NCBI Taxonomy" id="765440"/>
    <lineage>
        <taxon>Eukaryota</taxon>
        <taxon>Fungi</taxon>
        <taxon>Dikarya</taxon>
        <taxon>Basidiomycota</taxon>
        <taxon>Agaricomycotina</taxon>
        <taxon>Agaricomycetes</taxon>
        <taxon>Agaricomycetidae</taxon>
        <taxon>Atheliales</taxon>
        <taxon>Atheliaceae</taxon>
        <taxon>Piloderma</taxon>
    </lineage>
</organism>
<keyword evidence="2" id="KW-1185">Reference proteome</keyword>
<dbReference type="AlphaFoldDB" id="A0A0C3FWS3"/>
<dbReference type="STRING" id="765440.A0A0C3FWS3"/>
<evidence type="ECO:0000313" key="2">
    <source>
        <dbReference type="Proteomes" id="UP000054166"/>
    </source>
</evidence>